<sequence length="83" mass="9096">MRRCFPWHRGLHPAATIQARNAWLKEYCASHSLVYVDFYPALANAEGGMKADLTVDGVHPNKQGYAAMAPLVQAGIDQALGEK</sequence>
<name>A0AAU7D7R4_9BACT</name>
<dbReference type="AlphaFoldDB" id="A0AAU7D7R4"/>
<evidence type="ECO:0000259" key="1">
    <source>
        <dbReference type="Pfam" id="PF13472"/>
    </source>
</evidence>
<dbReference type="Gene3D" id="3.40.50.1110">
    <property type="entry name" value="SGNH hydrolase"/>
    <property type="match status" value="1"/>
</dbReference>
<dbReference type="InterPro" id="IPR036514">
    <property type="entry name" value="SGNH_hydro_sf"/>
</dbReference>
<proteinExistence type="predicted"/>
<dbReference type="EMBL" id="CP121195">
    <property type="protein sequence ID" value="XBH13344.1"/>
    <property type="molecule type" value="Genomic_DNA"/>
</dbReference>
<organism evidence="2">
    <name type="scientific">Edaphobacter paludis</name>
    <dbReference type="NCBI Taxonomy" id="3035702"/>
    <lineage>
        <taxon>Bacteria</taxon>
        <taxon>Pseudomonadati</taxon>
        <taxon>Acidobacteriota</taxon>
        <taxon>Terriglobia</taxon>
        <taxon>Terriglobales</taxon>
        <taxon>Acidobacteriaceae</taxon>
        <taxon>Edaphobacter</taxon>
    </lineage>
</organism>
<dbReference type="Pfam" id="PF13472">
    <property type="entry name" value="Lipase_GDSL_2"/>
    <property type="match status" value="1"/>
</dbReference>
<feature type="domain" description="SGNH hydrolase-type esterase" evidence="1">
    <location>
        <begin position="13"/>
        <end position="67"/>
    </location>
</feature>
<dbReference type="SUPFAM" id="SSF52266">
    <property type="entry name" value="SGNH hydrolase"/>
    <property type="match status" value="1"/>
</dbReference>
<protein>
    <submittedName>
        <fullName evidence="2">GDSL-type esterase/lipase family protein</fullName>
    </submittedName>
</protein>
<gene>
    <name evidence="2" type="ORF">P8936_16895</name>
</gene>
<dbReference type="GO" id="GO:0016788">
    <property type="term" value="F:hydrolase activity, acting on ester bonds"/>
    <property type="evidence" value="ECO:0007669"/>
    <property type="project" value="UniProtKB-ARBA"/>
</dbReference>
<dbReference type="RefSeq" id="WP_348269773.1">
    <property type="nucleotide sequence ID" value="NZ_CP121195.1"/>
</dbReference>
<dbReference type="InterPro" id="IPR013830">
    <property type="entry name" value="SGNH_hydro"/>
</dbReference>
<reference evidence="2" key="1">
    <citation type="submission" date="2023-03" db="EMBL/GenBank/DDBJ databases">
        <title>Edaphobacter sp.</title>
        <authorList>
            <person name="Huber K.J."/>
            <person name="Papendorf J."/>
            <person name="Pilke C."/>
            <person name="Bunk B."/>
            <person name="Sproeer C."/>
            <person name="Pester M."/>
        </authorList>
    </citation>
    <scope>NUCLEOTIDE SEQUENCE</scope>
    <source>
        <strain evidence="2">DSM 109920</strain>
    </source>
</reference>
<evidence type="ECO:0000313" key="2">
    <source>
        <dbReference type="EMBL" id="XBH13344.1"/>
    </source>
</evidence>
<accession>A0AAU7D7R4</accession>